<dbReference type="Proteomes" id="UP000886611">
    <property type="component" value="Unassembled WGS sequence"/>
</dbReference>
<feature type="repeat" description="ANK" evidence="1">
    <location>
        <begin position="162"/>
        <end position="194"/>
    </location>
</feature>
<evidence type="ECO:0000256" key="2">
    <source>
        <dbReference type="SAM" id="MobiDB-lite"/>
    </source>
</evidence>
<reference evidence="3 4" key="1">
    <citation type="journal article" date="2021" name="Cell">
        <title>Tracing the genetic footprints of vertebrate landing in non-teleost ray-finned fishes.</title>
        <authorList>
            <person name="Bi X."/>
            <person name="Wang K."/>
            <person name="Yang L."/>
            <person name="Pan H."/>
            <person name="Jiang H."/>
            <person name="Wei Q."/>
            <person name="Fang M."/>
            <person name="Yu H."/>
            <person name="Zhu C."/>
            <person name="Cai Y."/>
            <person name="He Y."/>
            <person name="Gan X."/>
            <person name="Zeng H."/>
            <person name="Yu D."/>
            <person name="Zhu Y."/>
            <person name="Jiang H."/>
            <person name="Qiu Q."/>
            <person name="Yang H."/>
            <person name="Zhang Y.E."/>
            <person name="Wang W."/>
            <person name="Zhu M."/>
            <person name="He S."/>
            <person name="Zhang G."/>
        </authorList>
    </citation>
    <scope>NUCLEOTIDE SEQUENCE [LARGE SCALE GENOMIC DNA]</scope>
    <source>
        <strain evidence="3">Bchr_013</strain>
    </source>
</reference>
<dbReference type="PANTHER" id="PTHR24147">
    <property type="entry name" value="ANKYRIN REPEAT DOMAIN 36-RELATED"/>
    <property type="match status" value="1"/>
</dbReference>
<dbReference type="InterPro" id="IPR036770">
    <property type="entry name" value="Ankyrin_rpt-contain_sf"/>
</dbReference>
<sequence length="373" mass="40423">MKLFGFFRDSGLGHYGLPTFKCNGYDADEKDLKSIHKAAVIGDLNKVKSCVKKGKVNQADKRGRTALHFACAQGNVELLGILVACKAVYLDGMDENNQTPLMKAVQCQHLDCLRRLTASGANLNLCDTKGDTALHLAVTVSNVALAQVLMENGANVNAANKDGCTPLILATKLNDHKLVEFLLSNGADVNSREITFSYCHQRKFRNTMSSTPRPRGLRLQDGRRVPRMWKGPVTEWVELSGPGISNEEAVEVRSARPDPSAMFWGSLGRQSEQDGQRRGTMGGKEVSQGRERAGGCREETPMYSSGALVVRRAGMAAPVECCGGAGATVCSQESPGRREQDVRRWRHKPANGGPLKAVLGAGPRGGACRYFSF</sequence>
<feature type="non-terminal residue" evidence="3">
    <location>
        <position position="1"/>
    </location>
</feature>
<keyword evidence="4" id="KW-1185">Reference proteome</keyword>
<dbReference type="Pfam" id="PF12796">
    <property type="entry name" value="Ank_2"/>
    <property type="match status" value="1"/>
</dbReference>
<dbReference type="InterPro" id="IPR050657">
    <property type="entry name" value="Ankyrin_repeat_domain"/>
</dbReference>
<evidence type="ECO:0000256" key="1">
    <source>
        <dbReference type="PROSITE-ProRule" id="PRU00023"/>
    </source>
</evidence>
<dbReference type="Pfam" id="PF13637">
    <property type="entry name" value="Ank_4"/>
    <property type="match status" value="1"/>
</dbReference>
<name>A0A8X7WXF4_POLSE</name>
<feature type="region of interest" description="Disordered" evidence="2">
    <location>
        <begin position="261"/>
        <end position="299"/>
    </location>
</feature>
<organism evidence="3 4">
    <name type="scientific">Polypterus senegalus</name>
    <name type="common">Senegal bichir</name>
    <dbReference type="NCBI Taxonomy" id="55291"/>
    <lineage>
        <taxon>Eukaryota</taxon>
        <taxon>Metazoa</taxon>
        <taxon>Chordata</taxon>
        <taxon>Craniata</taxon>
        <taxon>Vertebrata</taxon>
        <taxon>Euteleostomi</taxon>
        <taxon>Actinopterygii</taxon>
        <taxon>Polypteriformes</taxon>
        <taxon>Polypteridae</taxon>
        <taxon>Polypterus</taxon>
    </lineage>
</organism>
<protein>
    <submittedName>
        <fullName evidence="3">ANKR7 protein</fullName>
    </submittedName>
</protein>
<feature type="repeat" description="ANK" evidence="1">
    <location>
        <begin position="129"/>
        <end position="161"/>
    </location>
</feature>
<dbReference type="Gene3D" id="1.25.40.20">
    <property type="entry name" value="Ankyrin repeat-containing domain"/>
    <property type="match status" value="2"/>
</dbReference>
<feature type="repeat" description="ANK" evidence="1">
    <location>
        <begin position="62"/>
        <end position="83"/>
    </location>
</feature>
<dbReference type="EMBL" id="JAATIS010007298">
    <property type="protein sequence ID" value="KAG2458433.1"/>
    <property type="molecule type" value="Genomic_DNA"/>
</dbReference>
<evidence type="ECO:0000313" key="3">
    <source>
        <dbReference type="EMBL" id="KAG2458433.1"/>
    </source>
</evidence>
<feature type="repeat" description="ANK" evidence="1">
    <location>
        <begin position="96"/>
        <end position="128"/>
    </location>
</feature>
<dbReference type="SUPFAM" id="SSF48403">
    <property type="entry name" value="Ankyrin repeat"/>
    <property type="match status" value="1"/>
</dbReference>
<dbReference type="InterPro" id="IPR002110">
    <property type="entry name" value="Ankyrin_rpt"/>
</dbReference>
<comment type="caution">
    <text evidence="3">The sequence shown here is derived from an EMBL/GenBank/DDBJ whole genome shotgun (WGS) entry which is preliminary data.</text>
</comment>
<dbReference type="PROSITE" id="PS50088">
    <property type="entry name" value="ANK_REPEAT"/>
    <property type="match status" value="4"/>
</dbReference>
<keyword evidence="1" id="KW-0040">ANK repeat</keyword>
<dbReference type="PANTHER" id="PTHR24147:SF53">
    <property type="entry name" value="ANKYRIN REPEAT DOMAIN 26"/>
    <property type="match status" value="1"/>
</dbReference>
<accession>A0A8X7WXF4</accession>
<dbReference type="SMART" id="SM00248">
    <property type="entry name" value="ANK"/>
    <property type="match status" value="4"/>
</dbReference>
<evidence type="ECO:0000313" key="4">
    <source>
        <dbReference type="Proteomes" id="UP000886611"/>
    </source>
</evidence>
<dbReference type="PRINTS" id="PR01415">
    <property type="entry name" value="ANKYRIN"/>
</dbReference>
<dbReference type="AlphaFoldDB" id="A0A8X7WXF4"/>
<gene>
    <name evidence="3" type="primary">Ankrd7_1</name>
    <name evidence="3" type="ORF">GTO96_0018573</name>
</gene>
<feature type="compositionally biased region" description="Basic and acidic residues" evidence="2">
    <location>
        <begin position="287"/>
        <end position="299"/>
    </location>
</feature>
<dbReference type="PROSITE" id="PS50297">
    <property type="entry name" value="ANK_REP_REGION"/>
    <property type="match status" value="4"/>
</dbReference>
<proteinExistence type="predicted"/>
<feature type="non-terminal residue" evidence="3">
    <location>
        <position position="373"/>
    </location>
</feature>